<dbReference type="EC" id="2.7.7.19" evidence="5"/>
<proteinExistence type="inferred from homology"/>
<dbReference type="Gene3D" id="1.10.1410.10">
    <property type="match status" value="1"/>
</dbReference>
<feature type="domain" description="Poly(A) polymerase nucleotidyltransferase" evidence="14">
    <location>
        <begin position="15"/>
        <end position="114"/>
    </location>
</feature>
<keyword evidence="11" id="KW-0460">Magnesium</keyword>
<dbReference type="InterPro" id="IPR043519">
    <property type="entry name" value="NT_sf"/>
</dbReference>
<dbReference type="PANTHER" id="PTHR10682:SF22">
    <property type="entry name" value="POLYNUCLEOTIDE ADENYLYLTRANSFERASE"/>
    <property type="match status" value="1"/>
</dbReference>
<evidence type="ECO:0000256" key="7">
    <source>
        <dbReference type="ARBA" id="ARBA00022679"/>
    </source>
</evidence>
<dbReference type="InterPro" id="IPR007012">
    <property type="entry name" value="PolA_pol_cen_dom"/>
</dbReference>
<dbReference type="STRING" id="4572.M7ZPK7"/>
<dbReference type="SUPFAM" id="SSF81631">
    <property type="entry name" value="PAP/OAS1 substrate-binding domain"/>
    <property type="match status" value="1"/>
</dbReference>
<evidence type="ECO:0000256" key="2">
    <source>
        <dbReference type="ARBA" id="ARBA00001946"/>
    </source>
</evidence>
<evidence type="ECO:0000256" key="12">
    <source>
        <dbReference type="ARBA" id="ARBA00023242"/>
    </source>
</evidence>
<evidence type="ECO:0000256" key="6">
    <source>
        <dbReference type="ARBA" id="ARBA00022664"/>
    </source>
</evidence>
<dbReference type="GO" id="GO:0006397">
    <property type="term" value="P:mRNA processing"/>
    <property type="evidence" value="ECO:0007669"/>
    <property type="project" value="UniProtKB-KW"/>
</dbReference>
<feature type="domain" description="Poly(A) polymerase central" evidence="13">
    <location>
        <begin position="175"/>
        <end position="320"/>
    </location>
</feature>
<evidence type="ECO:0000256" key="5">
    <source>
        <dbReference type="ARBA" id="ARBA00012388"/>
    </source>
</evidence>
<dbReference type="GO" id="GO:1990817">
    <property type="term" value="F:poly(A) RNA polymerase activity"/>
    <property type="evidence" value="ECO:0007669"/>
    <property type="project" value="UniProtKB-EC"/>
</dbReference>
<dbReference type="Pfam" id="PF04928">
    <property type="entry name" value="PAP_central"/>
    <property type="match status" value="1"/>
</dbReference>
<dbReference type="PANTHER" id="PTHR10682">
    <property type="entry name" value="POLY A POLYMERASE"/>
    <property type="match status" value="1"/>
</dbReference>
<evidence type="ECO:0000256" key="11">
    <source>
        <dbReference type="ARBA" id="ARBA00022842"/>
    </source>
</evidence>
<dbReference type="GO" id="GO:0005634">
    <property type="term" value="C:nucleus"/>
    <property type="evidence" value="ECO:0007669"/>
    <property type="project" value="UniProtKB-SubCell"/>
</dbReference>
<keyword evidence="9" id="KW-0547">Nucleotide-binding</keyword>
<sequence length="355" mass="39867">MTSSAPTSFPKRKLGVTPAGSFDGPLEADLHSTQELEQLLAELGLYKSKEETARQEEVLRKLDKIVKEWVKELAIQRGQVNTNVGLFTFGSYHLGVDEPGADIDTLCVGPKYVNCELHGISINLLYANVSLAVVPSDLDISQNSVLSGVDEVNLRSLSECRVADQILDLVPNIENFRTTLRCVKHWAKRRGVCVNAPGYLREVDCPVMVACICLAYPNAAPSTLVTMLFSIFGEWYWPNPVMLCSIHEDRELGFPVWDARFNREDRTHIMPIITPAYPCRNSTVHVSATTLEVMKEQFQIGNEVCQEIEMKQADWADLFEPLGILSQPVMSFSYRDVQLMLVELNFDDLLERVAL</sequence>
<name>M7ZPK7_TRIUA</name>
<dbReference type="AlphaFoldDB" id="M7ZPK7"/>
<dbReference type="SUPFAM" id="SSF81301">
    <property type="entry name" value="Nucleotidyltransferase"/>
    <property type="match status" value="1"/>
</dbReference>
<evidence type="ECO:0000256" key="4">
    <source>
        <dbReference type="ARBA" id="ARBA00010912"/>
    </source>
</evidence>
<comment type="cofactor">
    <cofactor evidence="1">
        <name>Mn(2+)</name>
        <dbReference type="ChEBI" id="CHEBI:29035"/>
    </cofactor>
</comment>
<comment type="cofactor">
    <cofactor evidence="2">
        <name>Mg(2+)</name>
        <dbReference type="ChEBI" id="CHEBI:18420"/>
    </cofactor>
</comment>
<keyword evidence="7" id="KW-0808">Transferase</keyword>
<dbReference type="OMA" id="RTHIMPI"/>
<keyword evidence="8" id="KW-0479">Metal-binding</keyword>
<dbReference type="Pfam" id="PF20750">
    <property type="entry name" value="PAP_NTPase"/>
    <property type="match status" value="2"/>
</dbReference>
<evidence type="ECO:0000256" key="10">
    <source>
        <dbReference type="ARBA" id="ARBA00022840"/>
    </source>
</evidence>
<comment type="subcellular location">
    <subcellularLocation>
        <location evidence="3">Nucleus</location>
    </subcellularLocation>
</comment>
<evidence type="ECO:0000259" key="13">
    <source>
        <dbReference type="Pfam" id="PF04928"/>
    </source>
</evidence>
<gene>
    <name evidence="15" type="ORF">TRIUR3_12190</name>
</gene>
<dbReference type="EMBL" id="KD046960">
    <property type="protein sequence ID" value="EMS65178.1"/>
    <property type="molecule type" value="Genomic_DNA"/>
</dbReference>
<comment type="similarity">
    <text evidence="4">Belongs to the poly(A) polymerase family.</text>
</comment>
<evidence type="ECO:0000256" key="1">
    <source>
        <dbReference type="ARBA" id="ARBA00001936"/>
    </source>
</evidence>
<dbReference type="FunFam" id="1.10.1410.10:FF:000001">
    <property type="entry name" value="Putative poly(A) polymerase gamma"/>
    <property type="match status" value="1"/>
</dbReference>
<reference evidence="15" key="1">
    <citation type="journal article" date="2013" name="Nature">
        <title>Draft genome of the wheat A-genome progenitor Triticum urartu.</title>
        <authorList>
            <person name="Ling H.Q."/>
            <person name="Zhao S."/>
            <person name="Liu D."/>
            <person name="Wang J."/>
            <person name="Sun H."/>
            <person name="Zhang C."/>
            <person name="Fan H."/>
            <person name="Li D."/>
            <person name="Dong L."/>
            <person name="Tao Y."/>
            <person name="Gao C."/>
            <person name="Wu H."/>
            <person name="Li Y."/>
            <person name="Cui Y."/>
            <person name="Guo X."/>
            <person name="Zheng S."/>
            <person name="Wang B."/>
            <person name="Yu K."/>
            <person name="Liang Q."/>
            <person name="Yang W."/>
            <person name="Lou X."/>
            <person name="Chen J."/>
            <person name="Feng M."/>
            <person name="Jian J."/>
            <person name="Zhang X."/>
            <person name="Luo G."/>
            <person name="Jiang Y."/>
            <person name="Liu J."/>
            <person name="Wang Z."/>
            <person name="Sha Y."/>
            <person name="Zhang B."/>
            <person name="Wu H."/>
            <person name="Tang D."/>
            <person name="Shen Q."/>
            <person name="Xue P."/>
            <person name="Zou S."/>
            <person name="Wang X."/>
            <person name="Liu X."/>
            <person name="Wang F."/>
            <person name="Yang Y."/>
            <person name="An X."/>
            <person name="Dong Z."/>
            <person name="Zhang K."/>
            <person name="Zhang X."/>
            <person name="Luo M.C."/>
            <person name="Dvorak J."/>
            <person name="Tong Y."/>
            <person name="Wang J."/>
            <person name="Yang H."/>
            <person name="Li Z."/>
            <person name="Wang D."/>
            <person name="Zhang A."/>
            <person name="Wang J."/>
        </authorList>
    </citation>
    <scope>NUCLEOTIDE SEQUENCE</scope>
</reference>
<keyword evidence="12" id="KW-0539">Nucleus</keyword>
<dbReference type="GO" id="GO:0005524">
    <property type="term" value="F:ATP binding"/>
    <property type="evidence" value="ECO:0007669"/>
    <property type="project" value="UniProtKB-KW"/>
</dbReference>
<evidence type="ECO:0000259" key="14">
    <source>
        <dbReference type="Pfam" id="PF20750"/>
    </source>
</evidence>
<evidence type="ECO:0000313" key="15">
    <source>
        <dbReference type="EMBL" id="EMS65178.1"/>
    </source>
</evidence>
<keyword evidence="10" id="KW-0067">ATP-binding</keyword>
<evidence type="ECO:0000256" key="3">
    <source>
        <dbReference type="ARBA" id="ARBA00004123"/>
    </source>
</evidence>
<dbReference type="GO" id="GO:0046872">
    <property type="term" value="F:metal ion binding"/>
    <property type="evidence" value="ECO:0007669"/>
    <property type="project" value="UniProtKB-KW"/>
</dbReference>
<protein>
    <recommendedName>
        <fullName evidence="5">polynucleotide adenylyltransferase</fullName>
        <ecNumber evidence="5">2.7.7.19</ecNumber>
    </recommendedName>
</protein>
<evidence type="ECO:0000256" key="9">
    <source>
        <dbReference type="ARBA" id="ARBA00022741"/>
    </source>
</evidence>
<evidence type="ECO:0000256" key="8">
    <source>
        <dbReference type="ARBA" id="ARBA00022723"/>
    </source>
</evidence>
<organism evidence="15">
    <name type="scientific">Triticum urartu</name>
    <name type="common">Red wild einkorn</name>
    <name type="synonym">Crithodium urartu</name>
    <dbReference type="NCBI Taxonomy" id="4572"/>
    <lineage>
        <taxon>Eukaryota</taxon>
        <taxon>Viridiplantae</taxon>
        <taxon>Streptophyta</taxon>
        <taxon>Embryophyta</taxon>
        <taxon>Tracheophyta</taxon>
        <taxon>Spermatophyta</taxon>
        <taxon>Magnoliopsida</taxon>
        <taxon>Liliopsida</taxon>
        <taxon>Poales</taxon>
        <taxon>Poaceae</taxon>
        <taxon>BOP clade</taxon>
        <taxon>Pooideae</taxon>
        <taxon>Triticodae</taxon>
        <taxon>Triticeae</taxon>
        <taxon>Triticinae</taxon>
        <taxon>Triticum</taxon>
    </lineage>
</organism>
<feature type="domain" description="Poly(A) polymerase nucleotidyltransferase" evidence="14">
    <location>
        <begin position="115"/>
        <end position="170"/>
    </location>
</feature>
<keyword evidence="6" id="KW-0507">mRNA processing</keyword>
<accession>M7ZPK7</accession>
<dbReference type="eggNOG" id="KOG2245">
    <property type="taxonomic scope" value="Eukaryota"/>
</dbReference>
<dbReference type="Gene3D" id="3.30.460.10">
    <property type="entry name" value="Beta Polymerase, domain 2"/>
    <property type="match status" value="1"/>
</dbReference>
<dbReference type="InterPro" id="IPR048840">
    <property type="entry name" value="PolA_pol_NTPase"/>
</dbReference>